<evidence type="ECO:0000256" key="1">
    <source>
        <dbReference type="SAM" id="MobiDB-lite"/>
    </source>
</evidence>
<organism evidence="2 3">
    <name type="scientific">Aspergillus brasiliensis</name>
    <dbReference type="NCBI Taxonomy" id="319629"/>
    <lineage>
        <taxon>Eukaryota</taxon>
        <taxon>Fungi</taxon>
        <taxon>Dikarya</taxon>
        <taxon>Ascomycota</taxon>
        <taxon>Pezizomycotina</taxon>
        <taxon>Eurotiomycetes</taxon>
        <taxon>Eurotiomycetidae</taxon>
        <taxon>Eurotiales</taxon>
        <taxon>Aspergillaceae</taxon>
        <taxon>Aspergillus</taxon>
        <taxon>Aspergillus subgen. Circumdati</taxon>
    </lineage>
</organism>
<feature type="compositionally biased region" description="Acidic residues" evidence="1">
    <location>
        <begin position="101"/>
        <end position="115"/>
    </location>
</feature>
<dbReference type="PANTHER" id="PTHR35391:SF5">
    <property type="entry name" value="DUF6590 DOMAIN-CONTAINING PROTEIN"/>
    <property type="match status" value="1"/>
</dbReference>
<gene>
    <name evidence="2" type="ORF">AbraCBS73388_011296</name>
</gene>
<dbReference type="Proteomes" id="UP001143548">
    <property type="component" value="Unassembled WGS sequence"/>
</dbReference>
<dbReference type="PANTHER" id="PTHR35391">
    <property type="entry name" value="C2H2-TYPE DOMAIN-CONTAINING PROTEIN-RELATED"/>
    <property type="match status" value="1"/>
</dbReference>
<evidence type="ECO:0008006" key="4">
    <source>
        <dbReference type="Google" id="ProtNLM"/>
    </source>
</evidence>
<dbReference type="AlphaFoldDB" id="A0A9W5YYR9"/>
<feature type="region of interest" description="Disordered" evidence="1">
    <location>
        <begin position="264"/>
        <end position="293"/>
    </location>
</feature>
<sequence length="495" mass="57191">MDSPSVSEMTMSALHKLNDCLQHAMLRERTEQLKAYFEKNWRQKLRICATSNGVYDDSGLHTDEFVRPHAVRRLSNLVKGLDDCIEIVTKMIPSCPGQFNESDEDDESKESECDESGPKLERPARIEGWPKLTKALGKVQLRLEKLGLLAKMLADTYDDARYYETKVKFKYEDYEKLDDPDYQHHRDVDVEELRRLKKDLVREYYQGYHIDFPKYEAGDSQDLTSGKSTLAYLEQENRQQAHRLIFATMRRYVRLDLSRKAAEKRATARDADGAGDALSDVPPTNEFQPQLPSTDEVRQLKLSSWSKAPSAENLEGQERTFHCPYCGDMLLESDSERTAWYEHVNHDLLPFTCLWPCCKQYDPKEFEHVDDLTAHLEERFGTVEHWVCDPCLAQGKPCNSCEFLTKKDLDKHLDSVHWKKGKDATPTIRLEVLTECPLCPRKLIYKNRGPDSLLPHVANHMERFTSLALPEIGSKRSDPETWVEVDEVAQKLSEL</sequence>
<protein>
    <recommendedName>
        <fullName evidence="4">C2H2-type domain-containing protein</fullName>
    </recommendedName>
</protein>
<proteinExistence type="predicted"/>
<dbReference type="EMBL" id="BROQ01000087">
    <property type="protein sequence ID" value="GKZ24477.1"/>
    <property type="molecule type" value="Genomic_DNA"/>
</dbReference>
<evidence type="ECO:0000313" key="2">
    <source>
        <dbReference type="EMBL" id="GKZ24477.1"/>
    </source>
</evidence>
<evidence type="ECO:0000313" key="3">
    <source>
        <dbReference type="Proteomes" id="UP001143548"/>
    </source>
</evidence>
<reference evidence="2" key="1">
    <citation type="submission" date="2022-07" db="EMBL/GenBank/DDBJ databases">
        <title>Taxonomy of Aspergillus series Nigri: significant species reduction supported by multi-species coalescent approaches.</title>
        <authorList>
            <person name="Bian C."/>
            <person name="Kusuya Y."/>
            <person name="Sklenar F."/>
            <person name="D'hooge E."/>
            <person name="Yaguchi T."/>
            <person name="Takahashi H."/>
            <person name="Hubka V."/>
        </authorList>
    </citation>
    <scope>NUCLEOTIDE SEQUENCE</scope>
    <source>
        <strain evidence="2">CBS 733.88</strain>
    </source>
</reference>
<feature type="region of interest" description="Disordered" evidence="1">
    <location>
        <begin position="96"/>
        <end position="121"/>
    </location>
</feature>
<name>A0A9W5YYR9_9EURO</name>
<accession>A0A9W5YYR9</accession>
<comment type="caution">
    <text evidence="2">The sequence shown here is derived from an EMBL/GenBank/DDBJ whole genome shotgun (WGS) entry which is preliminary data.</text>
</comment>